<comment type="caution">
    <text evidence="2">The sequence shown here is derived from an EMBL/GenBank/DDBJ whole genome shotgun (WGS) entry which is preliminary data.</text>
</comment>
<dbReference type="InterPro" id="IPR032466">
    <property type="entry name" value="Metal_Hydrolase"/>
</dbReference>
<evidence type="ECO:0000313" key="2">
    <source>
        <dbReference type="EMBL" id="GEE03401.1"/>
    </source>
</evidence>
<feature type="domain" description="Amidohydrolase-related" evidence="1">
    <location>
        <begin position="7"/>
        <end position="248"/>
    </location>
</feature>
<dbReference type="SUPFAM" id="SSF51556">
    <property type="entry name" value="Metallo-dependent hydrolases"/>
    <property type="match status" value="1"/>
</dbReference>
<dbReference type="PANTHER" id="PTHR35563">
    <property type="entry name" value="BARREL METAL-DEPENDENT HYDROLASE, PUTATIVE (AFU_ORTHOLOGUE AFUA_1G16240)-RELATED"/>
    <property type="match status" value="1"/>
</dbReference>
<evidence type="ECO:0000313" key="3">
    <source>
        <dbReference type="Proteomes" id="UP000444960"/>
    </source>
</evidence>
<dbReference type="Pfam" id="PF04909">
    <property type="entry name" value="Amidohydro_2"/>
    <property type="match status" value="1"/>
</dbReference>
<reference evidence="3" key="1">
    <citation type="submission" date="2019-06" db="EMBL/GenBank/DDBJ databases">
        <title>Gordonia isolated from sludge of a wastewater treatment plant.</title>
        <authorList>
            <person name="Tamura T."/>
            <person name="Aoyama K."/>
            <person name="Kang Y."/>
            <person name="Saito S."/>
            <person name="Akiyama N."/>
            <person name="Yazawa K."/>
            <person name="Gonoi T."/>
            <person name="Mikami Y."/>
        </authorList>
    </citation>
    <scope>NUCLEOTIDE SEQUENCE [LARGE SCALE GENOMIC DNA]</scope>
    <source>
        <strain evidence="3">NBRC 107696</strain>
    </source>
</reference>
<keyword evidence="2" id="KW-0378">Hydrolase</keyword>
<evidence type="ECO:0000259" key="1">
    <source>
        <dbReference type="Pfam" id="PF04909"/>
    </source>
</evidence>
<proteinExistence type="predicted"/>
<accession>A0A7I9VE16</accession>
<sequence length="249" mass="26907">MTRRLFDAHLHIVDPRFPLVENSGYLPPAFPTADYTSRVRDLGVQGGAVVSGSFQGFDQAYLLDALATLRGAFVGVTQIPADTSDARIVELDGLGVRAVRFNVRRGGSASLDELESLAFRVHDLVGWHSEMYIDSNDLAALAPTLRRLPAISIDHLGLSADGFTDVLRLVESGGRVKATGFGRVALDPVAAMRAIVDVDPGALMVGTDLPSTRAPRPFVDTDLDLVHEAVGDDLIDDVLWSNAARWYRV</sequence>
<name>A0A7I9VE16_9ACTN</name>
<dbReference type="EMBL" id="BJOV01000005">
    <property type="protein sequence ID" value="GEE03401.1"/>
    <property type="molecule type" value="Genomic_DNA"/>
</dbReference>
<keyword evidence="3" id="KW-1185">Reference proteome</keyword>
<gene>
    <name evidence="2" type="ORF">nbrc107696_38470</name>
</gene>
<protein>
    <submittedName>
        <fullName evidence="2">2-pyrone-4,6-dicarboxylate hydrolase</fullName>
    </submittedName>
</protein>
<organism evidence="2 3">
    <name type="scientific">Gordonia spumicola</name>
    <dbReference type="NCBI Taxonomy" id="589161"/>
    <lineage>
        <taxon>Bacteria</taxon>
        <taxon>Bacillati</taxon>
        <taxon>Actinomycetota</taxon>
        <taxon>Actinomycetes</taxon>
        <taxon>Mycobacteriales</taxon>
        <taxon>Gordoniaceae</taxon>
        <taxon>Gordonia</taxon>
    </lineage>
</organism>
<dbReference type="InterPro" id="IPR052358">
    <property type="entry name" value="Aro_Compnd_Degr_Hydrolases"/>
</dbReference>
<dbReference type="RefSeq" id="WP_161896919.1">
    <property type="nucleotide sequence ID" value="NZ_BJOV01000005.1"/>
</dbReference>
<dbReference type="Proteomes" id="UP000444960">
    <property type="component" value="Unassembled WGS sequence"/>
</dbReference>
<dbReference type="PANTHER" id="PTHR35563:SF2">
    <property type="entry name" value="BARREL METAL-DEPENDENT HYDROLASE, PUTATIVE (AFU_ORTHOLOGUE AFUA_1G16240)-RELATED"/>
    <property type="match status" value="1"/>
</dbReference>
<dbReference type="GO" id="GO:0016787">
    <property type="term" value="F:hydrolase activity"/>
    <property type="evidence" value="ECO:0007669"/>
    <property type="project" value="UniProtKB-KW"/>
</dbReference>
<dbReference type="OrthoDB" id="5450317at2"/>
<dbReference type="Gene3D" id="3.20.20.140">
    <property type="entry name" value="Metal-dependent hydrolases"/>
    <property type="match status" value="1"/>
</dbReference>
<dbReference type="AlphaFoldDB" id="A0A7I9VE16"/>
<dbReference type="InterPro" id="IPR006680">
    <property type="entry name" value="Amidohydro-rel"/>
</dbReference>